<dbReference type="Ensembl" id="ENSMALT00000031920.1">
    <property type="protein sequence ID" value="ENSMALP00000031373.1"/>
    <property type="gene ID" value="ENSMALG00000021647.1"/>
</dbReference>
<dbReference type="Proteomes" id="UP000261600">
    <property type="component" value="Unplaced"/>
</dbReference>
<keyword evidence="2" id="KW-1185">Reference proteome</keyword>
<evidence type="ECO:0000313" key="2">
    <source>
        <dbReference type="Proteomes" id="UP000261600"/>
    </source>
</evidence>
<accession>A0A3Q3KNQ1</accession>
<dbReference type="AlphaFoldDB" id="A0A3Q3KNQ1"/>
<reference evidence="1" key="1">
    <citation type="submission" date="2025-08" db="UniProtKB">
        <authorList>
            <consortium name="Ensembl"/>
        </authorList>
    </citation>
    <scope>IDENTIFICATION</scope>
</reference>
<name>A0A3Q3KNQ1_MONAL</name>
<dbReference type="STRING" id="43700.ENSMALP00000031373"/>
<evidence type="ECO:0000313" key="1">
    <source>
        <dbReference type="Ensembl" id="ENSMALP00000031373.1"/>
    </source>
</evidence>
<proteinExistence type="predicted"/>
<protein>
    <submittedName>
        <fullName evidence="1">Uncharacterized protein</fullName>
    </submittedName>
</protein>
<organism evidence="1 2">
    <name type="scientific">Monopterus albus</name>
    <name type="common">Swamp eel</name>
    <dbReference type="NCBI Taxonomy" id="43700"/>
    <lineage>
        <taxon>Eukaryota</taxon>
        <taxon>Metazoa</taxon>
        <taxon>Chordata</taxon>
        <taxon>Craniata</taxon>
        <taxon>Vertebrata</taxon>
        <taxon>Euteleostomi</taxon>
        <taxon>Actinopterygii</taxon>
        <taxon>Neopterygii</taxon>
        <taxon>Teleostei</taxon>
        <taxon>Neoteleostei</taxon>
        <taxon>Acanthomorphata</taxon>
        <taxon>Anabantaria</taxon>
        <taxon>Synbranchiformes</taxon>
        <taxon>Synbranchidae</taxon>
        <taxon>Monopterus</taxon>
    </lineage>
</organism>
<sequence>MAEDHSLGNGDGAVDVTEGLELLLLAVTQDIFDDVGIRHNALGEQHLAVFRQHPGIFYCNLPLDADTLVLVSLCGDHDISLIQNKHFDLLGLYELEFTAPVQHGTRCANNNLFLQLLLLFKMIASHKKTRHTSK</sequence>
<reference evidence="1" key="2">
    <citation type="submission" date="2025-09" db="UniProtKB">
        <authorList>
            <consortium name="Ensembl"/>
        </authorList>
    </citation>
    <scope>IDENTIFICATION</scope>
</reference>